<dbReference type="EMBL" id="SUMC01000192">
    <property type="protein sequence ID" value="TJZ95059.1"/>
    <property type="molecule type" value="Genomic_DNA"/>
</dbReference>
<proteinExistence type="predicted"/>
<reference evidence="1 2" key="1">
    <citation type="submission" date="2019-04" db="EMBL/GenBank/DDBJ databases">
        <title>Streptomyces oryziradicis sp. nov., a novel actinomycete isolated from rhizosphere soil of rice (Oryza sativa L.).</title>
        <authorList>
            <person name="Li C."/>
        </authorList>
    </citation>
    <scope>NUCLEOTIDE SEQUENCE [LARGE SCALE GENOMIC DNA]</scope>
    <source>
        <strain evidence="1 2">NEAU-C40</strain>
    </source>
</reference>
<comment type="caution">
    <text evidence="1">The sequence shown here is derived from an EMBL/GenBank/DDBJ whole genome shotgun (WGS) entry which is preliminary data.</text>
</comment>
<dbReference type="RefSeq" id="WP_136731043.1">
    <property type="nucleotide sequence ID" value="NZ_SUMC01000192.1"/>
</dbReference>
<evidence type="ECO:0000313" key="1">
    <source>
        <dbReference type="EMBL" id="TJZ95059.1"/>
    </source>
</evidence>
<name>A0A4U0RHI1_9ACTN</name>
<accession>A0A4U0RHI1</accession>
<organism evidence="1 2">
    <name type="scientific">Actinacidiphila oryziradicis</name>
    <dbReference type="NCBI Taxonomy" id="2571141"/>
    <lineage>
        <taxon>Bacteria</taxon>
        <taxon>Bacillati</taxon>
        <taxon>Actinomycetota</taxon>
        <taxon>Actinomycetes</taxon>
        <taxon>Kitasatosporales</taxon>
        <taxon>Streptomycetaceae</taxon>
        <taxon>Actinacidiphila</taxon>
    </lineage>
</organism>
<dbReference type="AlphaFoldDB" id="A0A4U0RHI1"/>
<dbReference type="Proteomes" id="UP000305778">
    <property type="component" value="Unassembled WGS sequence"/>
</dbReference>
<evidence type="ECO:0000313" key="2">
    <source>
        <dbReference type="Proteomes" id="UP000305778"/>
    </source>
</evidence>
<gene>
    <name evidence="1" type="ORF">FCI23_52580</name>
</gene>
<keyword evidence="2" id="KW-1185">Reference proteome</keyword>
<protein>
    <submittedName>
        <fullName evidence="1">Uncharacterized protein</fullName>
    </submittedName>
</protein>
<sequence length="106" mass="11874">MKYTVVPWRDSNDVLRGFAIWDDEISPGLKEAGLRPYCSLNGVELVFMRFTQGWQWIADCMARGLDMGTPGMTIRTYNVGPGGGVVELGKYSKNPQRGSHPLHNAW</sequence>